<dbReference type="Gene3D" id="3.40.30.10">
    <property type="entry name" value="Glutaredoxin"/>
    <property type="match status" value="1"/>
</dbReference>
<dbReference type="Pfam" id="PF03227">
    <property type="entry name" value="GILT"/>
    <property type="match status" value="1"/>
</dbReference>
<dbReference type="PANTHER" id="PTHR13234:SF8">
    <property type="entry name" value="GAMMA-INTERFERON-INDUCIBLE LYSOSOMAL THIOL REDUCTASE"/>
    <property type="match status" value="1"/>
</dbReference>
<keyword evidence="4 6" id="KW-0732">Signal</keyword>
<evidence type="ECO:0000256" key="4">
    <source>
        <dbReference type="ARBA" id="ARBA00022729"/>
    </source>
</evidence>
<dbReference type="GO" id="GO:0016671">
    <property type="term" value="F:oxidoreductase activity, acting on a sulfur group of donors, disulfide as acceptor"/>
    <property type="evidence" value="ECO:0007669"/>
    <property type="project" value="InterPro"/>
</dbReference>
<sequence length="221" mass="23780">MQRLLALLLRFGACAGVSLKLPERFGLYGTRQSSGEQRGHKVHVEFFVMSKCPDAIACERAFGPVLQEMSDSVNVSFEYIRSTRGGAAECMHGPSECEGNVQQLCAQAEAGSAAQLLDFVLCQGQNPSQIPQNGEECFAHAGYNTSRMMACADGAEGQDMLLKSFDVSQSLGVRVSCTVQINGQAFCAHDSDWVDCGACDAYADKGLCLRGRICELDPEAC</sequence>
<accession>A0A7S4QR38</accession>
<reference evidence="7" key="1">
    <citation type="submission" date="2021-01" db="EMBL/GenBank/DDBJ databases">
        <authorList>
            <person name="Corre E."/>
            <person name="Pelletier E."/>
            <person name="Niang G."/>
            <person name="Scheremetjew M."/>
            <person name="Finn R."/>
            <person name="Kale V."/>
            <person name="Holt S."/>
            <person name="Cochrane G."/>
            <person name="Meng A."/>
            <person name="Brown T."/>
            <person name="Cohen L."/>
        </authorList>
    </citation>
    <scope>NUCLEOTIDE SEQUENCE</scope>
    <source>
        <strain evidence="7">CCMP3105</strain>
    </source>
</reference>
<feature type="signal peptide" evidence="6">
    <location>
        <begin position="1"/>
        <end position="16"/>
    </location>
</feature>
<comment type="subcellular location">
    <subcellularLocation>
        <location evidence="1">Secreted</location>
    </subcellularLocation>
</comment>
<evidence type="ECO:0000256" key="1">
    <source>
        <dbReference type="ARBA" id="ARBA00004613"/>
    </source>
</evidence>
<evidence type="ECO:0000256" key="3">
    <source>
        <dbReference type="ARBA" id="ARBA00022525"/>
    </source>
</evidence>
<comment type="similarity">
    <text evidence="2">Belongs to the GILT family.</text>
</comment>
<evidence type="ECO:0000256" key="5">
    <source>
        <dbReference type="ARBA" id="ARBA00023180"/>
    </source>
</evidence>
<evidence type="ECO:0000256" key="6">
    <source>
        <dbReference type="SAM" id="SignalP"/>
    </source>
</evidence>
<evidence type="ECO:0000256" key="2">
    <source>
        <dbReference type="ARBA" id="ARBA00005679"/>
    </source>
</evidence>
<dbReference type="EMBL" id="HBNR01034084">
    <property type="protein sequence ID" value="CAE4589316.1"/>
    <property type="molecule type" value="Transcribed_RNA"/>
</dbReference>
<dbReference type="AlphaFoldDB" id="A0A7S4QR38"/>
<evidence type="ECO:0000313" key="7">
    <source>
        <dbReference type="EMBL" id="CAE4589316.1"/>
    </source>
</evidence>
<feature type="chain" id="PRO_5030616598" evidence="6">
    <location>
        <begin position="17"/>
        <end position="221"/>
    </location>
</feature>
<dbReference type="PANTHER" id="PTHR13234">
    <property type="entry name" value="GAMMA-INTERFERON INDUCIBLE LYSOSOMAL THIOL REDUCTASE GILT"/>
    <property type="match status" value="1"/>
</dbReference>
<dbReference type="InterPro" id="IPR004911">
    <property type="entry name" value="Interferon-induced_GILT"/>
</dbReference>
<name>A0A7S4QR38_9DINO</name>
<keyword evidence="5" id="KW-0325">Glycoprotein</keyword>
<protein>
    <submittedName>
        <fullName evidence="7">Uncharacterized protein</fullName>
    </submittedName>
</protein>
<dbReference type="GO" id="GO:0005576">
    <property type="term" value="C:extracellular region"/>
    <property type="evidence" value="ECO:0007669"/>
    <property type="project" value="UniProtKB-SubCell"/>
</dbReference>
<keyword evidence="3" id="KW-0964">Secreted</keyword>
<organism evidence="7">
    <name type="scientific">Alexandrium monilatum</name>
    <dbReference type="NCBI Taxonomy" id="311494"/>
    <lineage>
        <taxon>Eukaryota</taxon>
        <taxon>Sar</taxon>
        <taxon>Alveolata</taxon>
        <taxon>Dinophyceae</taxon>
        <taxon>Gonyaulacales</taxon>
        <taxon>Pyrocystaceae</taxon>
        <taxon>Alexandrium</taxon>
    </lineage>
</organism>
<gene>
    <name evidence="7" type="ORF">AMON00008_LOCUS23395</name>
</gene>
<proteinExistence type="inferred from homology"/>